<dbReference type="InterPro" id="IPR038770">
    <property type="entry name" value="Na+/solute_symporter_sf"/>
</dbReference>
<evidence type="ECO:0000256" key="1">
    <source>
        <dbReference type="ARBA" id="ARBA00004651"/>
    </source>
</evidence>
<dbReference type="PANTHER" id="PTHR36838">
    <property type="entry name" value="AUXIN EFFLUX CARRIER FAMILY PROTEIN"/>
    <property type="match status" value="1"/>
</dbReference>
<evidence type="ECO:0000256" key="7">
    <source>
        <dbReference type="ARBA" id="ARBA00023136"/>
    </source>
</evidence>
<protein>
    <recommendedName>
        <fullName evidence="11">Malonate transporter</fullName>
    </recommendedName>
</protein>
<feature type="transmembrane region" description="Helical" evidence="8">
    <location>
        <begin position="229"/>
        <end position="249"/>
    </location>
</feature>
<feature type="transmembrane region" description="Helical" evidence="8">
    <location>
        <begin position="287"/>
        <end position="307"/>
    </location>
</feature>
<keyword evidence="10" id="KW-1185">Reference proteome</keyword>
<evidence type="ECO:0000256" key="6">
    <source>
        <dbReference type="ARBA" id="ARBA00022989"/>
    </source>
</evidence>
<feature type="transmembrane region" description="Helical" evidence="8">
    <location>
        <begin position="261"/>
        <end position="280"/>
    </location>
</feature>
<dbReference type="Gene3D" id="1.20.1530.20">
    <property type="match status" value="1"/>
</dbReference>
<gene>
    <name evidence="9" type="ORF">GGQ68_000837</name>
</gene>
<evidence type="ECO:0000256" key="5">
    <source>
        <dbReference type="ARBA" id="ARBA00022692"/>
    </source>
</evidence>
<evidence type="ECO:0008006" key="11">
    <source>
        <dbReference type="Google" id="ProtNLM"/>
    </source>
</evidence>
<dbReference type="Pfam" id="PF03547">
    <property type="entry name" value="Mem_trans"/>
    <property type="match status" value="1"/>
</dbReference>
<dbReference type="GO" id="GO:0005886">
    <property type="term" value="C:plasma membrane"/>
    <property type="evidence" value="ECO:0007669"/>
    <property type="project" value="UniProtKB-SubCell"/>
</dbReference>
<keyword evidence="3" id="KW-0813">Transport</keyword>
<feature type="transmembrane region" description="Helical" evidence="8">
    <location>
        <begin position="126"/>
        <end position="149"/>
    </location>
</feature>
<evidence type="ECO:0000256" key="4">
    <source>
        <dbReference type="ARBA" id="ARBA00022475"/>
    </source>
</evidence>
<comment type="similarity">
    <text evidence="2">Belongs to the auxin efflux carrier (TC 2.A.69) family.</text>
</comment>
<proteinExistence type="inferred from homology"/>
<organism evidence="9 10">
    <name type="scientific">Sagittula marina</name>
    <dbReference type="NCBI Taxonomy" id="943940"/>
    <lineage>
        <taxon>Bacteria</taxon>
        <taxon>Pseudomonadati</taxon>
        <taxon>Pseudomonadota</taxon>
        <taxon>Alphaproteobacteria</taxon>
        <taxon>Rhodobacterales</taxon>
        <taxon>Roseobacteraceae</taxon>
        <taxon>Sagittula</taxon>
    </lineage>
</organism>
<dbReference type="AlphaFoldDB" id="A0A7W6DN21"/>
<name>A0A7W6DN21_9RHOB</name>
<keyword evidence="6 8" id="KW-1133">Transmembrane helix</keyword>
<keyword evidence="5 8" id="KW-0812">Transmembrane</keyword>
<evidence type="ECO:0000256" key="3">
    <source>
        <dbReference type="ARBA" id="ARBA00022448"/>
    </source>
</evidence>
<feature type="transmembrane region" description="Helical" evidence="8">
    <location>
        <begin position="95"/>
        <end position="114"/>
    </location>
</feature>
<comment type="subcellular location">
    <subcellularLocation>
        <location evidence="1">Cell membrane</location>
        <topology evidence="1">Multi-pass membrane protein</topology>
    </subcellularLocation>
</comment>
<evidence type="ECO:0000313" key="9">
    <source>
        <dbReference type="EMBL" id="MBB3984521.1"/>
    </source>
</evidence>
<keyword evidence="4" id="KW-1003">Cell membrane</keyword>
<accession>A0A7W6DN21</accession>
<reference evidence="9 10" key="1">
    <citation type="submission" date="2020-08" db="EMBL/GenBank/DDBJ databases">
        <title>Genomic Encyclopedia of Type Strains, Phase IV (KMG-IV): sequencing the most valuable type-strain genomes for metagenomic binning, comparative biology and taxonomic classification.</title>
        <authorList>
            <person name="Goeker M."/>
        </authorList>
    </citation>
    <scope>NUCLEOTIDE SEQUENCE [LARGE SCALE GENOMIC DNA]</scope>
    <source>
        <strain evidence="9 10">DSM 102235</strain>
    </source>
</reference>
<evidence type="ECO:0000256" key="8">
    <source>
        <dbReference type="SAM" id="Phobius"/>
    </source>
</evidence>
<dbReference type="Proteomes" id="UP000541426">
    <property type="component" value="Unassembled WGS sequence"/>
</dbReference>
<feature type="transmembrane region" description="Helical" evidence="8">
    <location>
        <begin position="198"/>
        <end position="217"/>
    </location>
</feature>
<dbReference type="EMBL" id="JACIEJ010000002">
    <property type="protein sequence ID" value="MBB3984521.1"/>
    <property type="molecule type" value="Genomic_DNA"/>
</dbReference>
<dbReference type="PANTHER" id="PTHR36838:SF3">
    <property type="entry name" value="TRANSPORTER AUXIN EFFLUX CARRIER EC FAMILY"/>
    <property type="match status" value="1"/>
</dbReference>
<evidence type="ECO:0000313" key="10">
    <source>
        <dbReference type="Proteomes" id="UP000541426"/>
    </source>
</evidence>
<keyword evidence="7 8" id="KW-0472">Membrane</keyword>
<evidence type="ECO:0000256" key="2">
    <source>
        <dbReference type="ARBA" id="ARBA00010145"/>
    </source>
</evidence>
<feature type="transmembrane region" description="Helical" evidence="8">
    <location>
        <begin position="64"/>
        <end position="88"/>
    </location>
</feature>
<dbReference type="RefSeq" id="WP_183963194.1">
    <property type="nucleotide sequence ID" value="NZ_BAABBZ010000014.1"/>
</dbReference>
<dbReference type="GO" id="GO:0055085">
    <property type="term" value="P:transmembrane transport"/>
    <property type="evidence" value="ECO:0007669"/>
    <property type="project" value="InterPro"/>
</dbReference>
<feature type="transmembrane region" description="Helical" evidence="8">
    <location>
        <begin position="169"/>
        <end position="186"/>
    </location>
</feature>
<sequence>MQALLDVILPVFLLIGAGYLAAWKGGFGESAVDGLMKFTQNFAIPCLLFRGIWQLDLGPDFNPWLIVSFYTGSVTGFTVGLLGGRFLFRRDWEDAIAIGFCCLFANSVMLGLPLTERAYGEGALQANYVIIALHSPICYGIGITTMEVYRAGRDKLPGAQVPARVLKAMFRNALVIGISLGVMANLTDAKLPAVITDALDLMIRSALPAALFGMGGVLYRYKPEGDFRVIAFICAVSLLLHPAITFTLGTLTGLSTEAKRSAVLTAAMAPGINTYVFANMYGRARRVAASGVLIATSLSLLTAWVWLSLLP</sequence>
<comment type="caution">
    <text evidence="9">The sequence shown here is derived from an EMBL/GenBank/DDBJ whole genome shotgun (WGS) entry which is preliminary data.</text>
</comment>
<dbReference type="InterPro" id="IPR004776">
    <property type="entry name" value="Mem_transp_PIN-like"/>
</dbReference>